<evidence type="ECO:0000313" key="1">
    <source>
        <dbReference type="EMBL" id="MBB5937160.1"/>
    </source>
</evidence>
<accession>A0A7W9QBK2</accession>
<organism evidence="1 2">
    <name type="scientific">Streptomyces zagrosensis</name>
    <dbReference type="NCBI Taxonomy" id="1042984"/>
    <lineage>
        <taxon>Bacteria</taxon>
        <taxon>Bacillati</taxon>
        <taxon>Actinomycetota</taxon>
        <taxon>Actinomycetes</taxon>
        <taxon>Kitasatosporales</taxon>
        <taxon>Streptomycetaceae</taxon>
        <taxon>Streptomyces</taxon>
    </lineage>
</organism>
<proteinExistence type="predicted"/>
<evidence type="ECO:0000313" key="2">
    <source>
        <dbReference type="Proteomes" id="UP000588098"/>
    </source>
</evidence>
<gene>
    <name evidence="1" type="ORF">FHS42_004239</name>
</gene>
<protein>
    <submittedName>
        <fullName evidence="1">Uncharacterized protein</fullName>
    </submittedName>
</protein>
<sequence length="56" mass="5652">MKSPAGSENGLSEEECPHQAVMAAAGPSLLGRQRDVIGSTALSKGPIVTDGCGRTL</sequence>
<reference evidence="1 2" key="1">
    <citation type="submission" date="2020-08" db="EMBL/GenBank/DDBJ databases">
        <title>Genomic Encyclopedia of Type Strains, Phase III (KMG-III): the genomes of soil and plant-associated and newly described type strains.</title>
        <authorList>
            <person name="Whitman W."/>
        </authorList>
    </citation>
    <scope>NUCLEOTIDE SEQUENCE [LARGE SCALE GENOMIC DNA]</scope>
    <source>
        <strain evidence="1 2">CECT 8305</strain>
    </source>
</reference>
<dbReference type="RefSeq" id="WP_184574064.1">
    <property type="nucleotide sequence ID" value="NZ_JACHJL010000010.1"/>
</dbReference>
<name>A0A7W9QBK2_9ACTN</name>
<dbReference type="AlphaFoldDB" id="A0A7W9QBK2"/>
<comment type="caution">
    <text evidence="1">The sequence shown here is derived from an EMBL/GenBank/DDBJ whole genome shotgun (WGS) entry which is preliminary data.</text>
</comment>
<dbReference type="Proteomes" id="UP000588098">
    <property type="component" value="Unassembled WGS sequence"/>
</dbReference>
<keyword evidence="2" id="KW-1185">Reference proteome</keyword>
<dbReference type="EMBL" id="JACHJL010000010">
    <property type="protein sequence ID" value="MBB5937160.1"/>
    <property type="molecule type" value="Genomic_DNA"/>
</dbReference>